<evidence type="ECO:0000259" key="9">
    <source>
        <dbReference type="PROSITE" id="PS50238"/>
    </source>
</evidence>
<dbReference type="PROSITE" id="PS00135">
    <property type="entry name" value="TRYPSIN_SER"/>
    <property type="match status" value="1"/>
</dbReference>
<dbReference type="InterPro" id="IPR000198">
    <property type="entry name" value="RhoGAP_dom"/>
</dbReference>
<dbReference type="PROSITE" id="PS01180">
    <property type="entry name" value="CUB"/>
    <property type="match status" value="6"/>
</dbReference>
<dbReference type="SUPFAM" id="SSF50494">
    <property type="entry name" value="Trypsin-like serine proteases"/>
    <property type="match status" value="2"/>
</dbReference>
<keyword evidence="6" id="KW-0645">Protease</keyword>
<keyword evidence="6" id="KW-0378">Hydrolase</keyword>
<keyword evidence="3" id="KW-0677">Repeat</keyword>
<feature type="domain" description="Peptidase S1" evidence="10">
    <location>
        <begin position="553"/>
        <end position="807"/>
    </location>
</feature>
<feature type="domain" description="CUB" evidence="8">
    <location>
        <begin position="818"/>
        <end position="928"/>
    </location>
</feature>
<dbReference type="PROSITE" id="PS50240">
    <property type="entry name" value="TRYPSIN_DOM"/>
    <property type="match status" value="2"/>
</dbReference>
<dbReference type="CDD" id="cd00041">
    <property type="entry name" value="CUB"/>
    <property type="match status" value="6"/>
</dbReference>
<dbReference type="Gene3D" id="2.40.10.10">
    <property type="entry name" value="Trypsin-like serine proteases"/>
    <property type="match status" value="2"/>
</dbReference>
<dbReference type="SMART" id="SM00042">
    <property type="entry name" value="CUB"/>
    <property type="match status" value="6"/>
</dbReference>
<evidence type="ECO:0000256" key="4">
    <source>
        <dbReference type="ARBA" id="ARBA00023157"/>
    </source>
</evidence>
<comment type="caution">
    <text evidence="11">The sequence shown here is derived from an EMBL/GenBank/DDBJ whole genome shotgun (WGS) entry which is preliminary data.</text>
</comment>
<dbReference type="SMART" id="SM00324">
    <property type="entry name" value="RhoGAP"/>
    <property type="match status" value="1"/>
</dbReference>
<dbReference type="CDD" id="cd00190">
    <property type="entry name" value="Tryp_SPc"/>
    <property type="match status" value="2"/>
</dbReference>
<dbReference type="Proteomes" id="UP000289886">
    <property type="component" value="Unassembled WGS sequence"/>
</dbReference>
<dbReference type="FunFam" id="2.60.120.290:FF:000013">
    <property type="entry name" value="Membrane frizzled-related protein"/>
    <property type="match status" value="3"/>
</dbReference>
<dbReference type="Gene3D" id="2.60.120.290">
    <property type="entry name" value="Spermadhesin, CUB domain"/>
    <property type="match status" value="6"/>
</dbReference>
<dbReference type="PANTHER" id="PTHR24255">
    <property type="entry name" value="COMPLEMENT COMPONENT 1, S SUBCOMPONENT-RELATED"/>
    <property type="match status" value="1"/>
</dbReference>
<feature type="domain" description="CUB" evidence="8">
    <location>
        <begin position="398"/>
        <end position="513"/>
    </location>
</feature>
<dbReference type="Pfam" id="PF00620">
    <property type="entry name" value="RhoGAP"/>
    <property type="match status" value="1"/>
</dbReference>
<dbReference type="FunFam" id="2.40.10.10:FF:000004">
    <property type="entry name" value="Tryptase gamma 1"/>
    <property type="match status" value="1"/>
</dbReference>
<dbReference type="InterPro" id="IPR001314">
    <property type="entry name" value="Peptidase_S1A"/>
</dbReference>
<reference evidence="11 12" key="1">
    <citation type="submission" date="2019-01" db="EMBL/GenBank/DDBJ databases">
        <title>Draft Genome and Complete Hox-Cluster Characterization of the Sterlet Sturgeon (Acipenser ruthenus).</title>
        <authorList>
            <person name="Wei Q."/>
        </authorList>
    </citation>
    <scope>NUCLEOTIDE SEQUENCE [LARGE SCALE GENOMIC DNA]</scope>
    <source>
        <strain evidence="11">WHYD16114868_AA</strain>
        <tissue evidence="11">Blood</tissue>
    </source>
</reference>
<dbReference type="PANTHER" id="PTHR24255:SF31">
    <property type="entry name" value="CUBILIN-LIKE PROTEIN"/>
    <property type="match status" value="1"/>
</dbReference>
<comment type="caution">
    <text evidence="5">Lacks conserved residue(s) required for the propagation of feature annotation.</text>
</comment>
<dbReference type="InterPro" id="IPR043504">
    <property type="entry name" value="Peptidase_S1_PA_chymotrypsin"/>
</dbReference>
<sequence length="1483" mass="164224">DIGCGDPQQLIGPFGEFTSINYPSSYDNGKSCSWQITVDPDKVIQFWFEEFSLEDTSLCTGDSVTVRDNLGLLGKFCGHAKPKTFFSLGNTLLVHFVSNDKRTDIGFKAMYKAMNPDKVTEIVDAGGHLQGDRGDLLSPGFPEMNYENDVLYQWKITVPAGEQIKLAFSFFDLVPAGCSDYVDVFDGHLAGSQCLGHFCGGHVPSPLVSTGNTLVFRFKSDSQNTSKGFNATYTAYRPQASTTPGAASTKPTTTGTTTTTTAKPISTPPPPVDSGCDSNGVLYSRKGTIHSKHYPESYPADLHCTWNITVPLGLLVKLTVMDLAIVGDPGQCSRDKLEVSDSLELLGSYCGFVLPPVVVSSSNRLFLRFQSDGRLADHGFSAKWEAVYPEDTEEIQGCGGTFHEEVGVIKSKNWPKNYQGNSLCLWTVEVPAGKRITVNFTHFEVEEPAPFTKKCFDNLVIYDEAAGIAEKYGPYCGTKLPPAITSKGNKLVMRFNADFFTEAQGFRAYWTTDPTVPPPTEVPPQPNPWDNIPIDWPTNCGKPTIPPQINTRIVNGEPAKPNSWPWQVSMQVWPASRNETVFFHTCGGTAIHKNWVLTAAHCFINYANELHRWQICLGKHNLTYEEPGEQCFAVLGIYRHESFQYPQVPSVEFDIALVRLDGEVTASPHIDFACLPPAEELQPPGKKCYATGWGDETGNSQAPKVAESLNQVALPIVPYETCKRIDYWWFQVKTSMICGGYTRPDELKSVCQGDSGGPLVCQSTINNSLWEVHGITSFGPMGCTMDKKPSVFTRTSAYIPWIEQVIKKNIYDLNTSGCGGAKELLGTGGTFSSMRYPLNYRNNGICVWNLRAPAGKVVHLHFQSFSLEDSLNCVNDQVTLSDEISNIGIHCSNTTPSDLVSISNTMTVKFTSNAKTVDIGFLATWKAIDPSVVPSIAGCGGHFTSEQGEFLSPGWPNGTYPPQKLCTWHFTVGPSKTIHIKFTHFELHGVNLFGNCVDYVDVYDGDHANATKLGRFCGLLAPPVLTTTGNKVVIRFYSGSEFVEKGFRGYWTTDPFVFPTLPPKPSNPWDNVSINWPSNCGTPAIPPHTQVARVVNGEEAIPHSWPWQVSMQARFIEVVPFQHSCGGTLIHEEWVLTAAHCFQQLSRPNNWQMCLGKHNMTFLEPTEQCSGIDAIIIHEGFRYPEGNDISNDIALIHLKQKINMTREISPACLPSSTDILPKGKFCYVTGWGDDKSSALPVVAKKLNQAPLPIVPYETCSKPMYWWNQVRPSMICAGFETPDELKSACQHNTSAVRLKEDMKKIVQQPLIKQKGLGSRKAFGISLLDLQQQGLIHDGIPSLVKSMVEYLMEHGLQQEGLFRVNGNVKVVDQLRQRYESGEDVDLVQDGDVCSVASLLKLFLRELPDGVITSAAQPAVIRLYQAHSDDAQLKKDLKDLLRQLPDIHYCLLKYLCQFLTQVEKQHKDNRMTVFNLATVFGPNIFQ</sequence>
<feature type="domain" description="CUB" evidence="8">
    <location>
        <begin position="125"/>
        <end position="236"/>
    </location>
</feature>
<dbReference type="FunFam" id="2.40.10.10:FF:000165">
    <property type="entry name" value="Trypsin-like serine protease"/>
    <property type="match status" value="1"/>
</dbReference>
<dbReference type="PROSITE" id="PS00134">
    <property type="entry name" value="TRYPSIN_HIS"/>
    <property type="match status" value="2"/>
</dbReference>
<dbReference type="PROSITE" id="PS50238">
    <property type="entry name" value="RHOGAP"/>
    <property type="match status" value="1"/>
</dbReference>
<keyword evidence="12" id="KW-1185">Reference proteome</keyword>
<dbReference type="SUPFAM" id="SSF49854">
    <property type="entry name" value="Spermadhesin, CUB domain"/>
    <property type="match status" value="6"/>
</dbReference>
<evidence type="ECO:0000313" key="12">
    <source>
        <dbReference type="Proteomes" id="UP000289886"/>
    </source>
</evidence>
<evidence type="ECO:0000256" key="6">
    <source>
        <dbReference type="RuleBase" id="RU363034"/>
    </source>
</evidence>
<accession>A0A662YM13</accession>
<keyword evidence="1" id="KW-0768">Sushi</keyword>
<proteinExistence type="predicted"/>
<name>A0A662YM13_ACIRT</name>
<dbReference type="InterPro" id="IPR009003">
    <property type="entry name" value="Peptidase_S1_PA"/>
</dbReference>
<dbReference type="InterPro" id="IPR000859">
    <property type="entry name" value="CUB_dom"/>
</dbReference>
<keyword evidence="4 5" id="KW-1015">Disulfide bond</keyword>
<dbReference type="InterPro" id="IPR008936">
    <property type="entry name" value="Rho_GTPase_activation_prot"/>
</dbReference>
<evidence type="ECO:0000256" key="3">
    <source>
        <dbReference type="ARBA" id="ARBA00022737"/>
    </source>
</evidence>
<dbReference type="SMART" id="SM00020">
    <property type="entry name" value="Tryp_SPc"/>
    <property type="match status" value="2"/>
</dbReference>
<protein>
    <submittedName>
        <fullName evidence="11">Ovochymase-2</fullName>
    </submittedName>
</protein>
<dbReference type="GO" id="GO:0005615">
    <property type="term" value="C:extracellular space"/>
    <property type="evidence" value="ECO:0007669"/>
    <property type="project" value="TreeGrafter"/>
</dbReference>
<organism evidence="11 12">
    <name type="scientific">Acipenser ruthenus</name>
    <name type="common">Sterlet sturgeon</name>
    <dbReference type="NCBI Taxonomy" id="7906"/>
    <lineage>
        <taxon>Eukaryota</taxon>
        <taxon>Metazoa</taxon>
        <taxon>Chordata</taxon>
        <taxon>Craniata</taxon>
        <taxon>Vertebrata</taxon>
        <taxon>Euteleostomi</taxon>
        <taxon>Actinopterygii</taxon>
        <taxon>Chondrostei</taxon>
        <taxon>Acipenseriformes</taxon>
        <taxon>Acipenseridae</taxon>
        <taxon>Acipenser</taxon>
    </lineage>
</organism>
<dbReference type="Gene3D" id="1.10.555.10">
    <property type="entry name" value="Rho GTPase activation protein"/>
    <property type="match status" value="1"/>
</dbReference>
<feature type="non-terminal residue" evidence="11">
    <location>
        <position position="1"/>
    </location>
</feature>
<dbReference type="GO" id="GO:0004252">
    <property type="term" value="F:serine-type endopeptidase activity"/>
    <property type="evidence" value="ECO:0007669"/>
    <property type="project" value="InterPro"/>
</dbReference>
<dbReference type="FunFam" id="2.60.120.290:FF:000005">
    <property type="entry name" value="Procollagen C-endopeptidase enhancer 1"/>
    <property type="match status" value="3"/>
</dbReference>
<evidence type="ECO:0000256" key="5">
    <source>
        <dbReference type="PROSITE-ProRule" id="PRU00059"/>
    </source>
</evidence>
<feature type="disulfide bond" evidence="5">
    <location>
        <begin position="939"/>
        <end position="966"/>
    </location>
</feature>
<dbReference type="Pfam" id="PF00089">
    <property type="entry name" value="Trypsin"/>
    <property type="match status" value="2"/>
</dbReference>
<dbReference type="Pfam" id="PF00431">
    <property type="entry name" value="CUB"/>
    <property type="match status" value="6"/>
</dbReference>
<evidence type="ECO:0000313" key="11">
    <source>
        <dbReference type="EMBL" id="RXM97033.1"/>
    </source>
</evidence>
<dbReference type="EMBL" id="SCEB01001288">
    <property type="protein sequence ID" value="RXM97033.1"/>
    <property type="molecule type" value="Genomic_DNA"/>
</dbReference>
<feature type="domain" description="CUB" evidence="8">
    <location>
        <begin position="4"/>
        <end position="114"/>
    </location>
</feature>
<dbReference type="InterPro" id="IPR018114">
    <property type="entry name" value="TRYPSIN_HIS"/>
</dbReference>
<dbReference type="PRINTS" id="PR00722">
    <property type="entry name" value="CHYMOTRYPSIN"/>
</dbReference>
<dbReference type="SUPFAM" id="SSF48350">
    <property type="entry name" value="GTPase activation domain, GAP"/>
    <property type="match status" value="1"/>
</dbReference>
<evidence type="ECO:0000256" key="2">
    <source>
        <dbReference type="ARBA" id="ARBA00022729"/>
    </source>
</evidence>
<keyword evidence="6" id="KW-0720">Serine protease</keyword>
<dbReference type="GO" id="GO:0006508">
    <property type="term" value="P:proteolysis"/>
    <property type="evidence" value="ECO:0007669"/>
    <property type="project" value="UniProtKB-KW"/>
</dbReference>
<gene>
    <name evidence="11" type="ORF">EOD39_14935</name>
</gene>
<feature type="compositionally biased region" description="Low complexity" evidence="7">
    <location>
        <begin position="240"/>
        <end position="265"/>
    </location>
</feature>
<evidence type="ECO:0000256" key="1">
    <source>
        <dbReference type="ARBA" id="ARBA00022659"/>
    </source>
</evidence>
<evidence type="ECO:0000259" key="10">
    <source>
        <dbReference type="PROSITE" id="PS50240"/>
    </source>
</evidence>
<dbReference type="InterPro" id="IPR001254">
    <property type="entry name" value="Trypsin_dom"/>
</dbReference>
<feature type="domain" description="CUB" evidence="8">
    <location>
        <begin position="939"/>
        <end position="1054"/>
    </location>
</feature>
<dbReference type="GO" id="GO:0007165">
    <property type="term" value="P:signal transduction"/>
    <property type="evidence" value="ECO:0007669"/>
    <property type="project" value="InterPro"/>
</dbReference>
<evidence type="ECO:0000256" key="7">
    <source>
        <dbReference type="SAM" id="MobiDB-lite"/>
    </source>
</evidence>
<feature type="domain" description="CUB" evidence="8">
    <location>
        <begin position="278"/>
        <end position="387"/>
    </location>
</feature>
<feature type="domain" description="Peptidase S1" evidence="10">
    <location>
        <begin position="1094"/>
        <end position="1377"/>
    </location>
</feature>
<feature type="region of interest" description="Disordered" evidence="7">
    <location>
        <begin position="240"/>
        <end position="273"/>
    </location>
</feature>
<dbReference type="InterPro" id="IPR035914">
    <property type="entry name" value="Sperma_CUB_dom_sf"/>
</dbReference>
<feature type="domain" description="Rho-GAP" evidence="9">
    <location>
        <begin position="1323"/>
        <end position="1483"/>
    </location>
</feature>
<keyword evidence="2" id="KW-0732">Signal</keyword>
<evidence type="ECO:0000259" key="8">
    <source>
        <dbReference type="PROSITE" id="PS01180"/>
    </source>
</evidence>
<dbReference type="InterPro" id="IPR033116">
    <property type="entry name" value="TRYPSIN_SER"/>
</dbReference>